<reference evidence="1" key="1">
    <citation type="submission" date="2016-10" db="EMBL/GenBank/DDBJ databases">
        <title>Sequence of Gallionella enrichment culture.</title>
        <authorList>
            <person name="Poehlein A."/>
            <person name="Muehling M."/>
            <person name="Daniel R."/>
        </authorList>
    </citation>
    <scope>NUCLEOTIDE SEQUENCE</scope>
</reference>
<dbReference type="Gene3D" id="3.30.310.170">
    <property type="entry name" value="Outer membrane protein assembly factor BamC"/>
    <property type="match status" value="1"/>
</dbReference>
<comment type="caution">
    <text evidence="1">The sequence shown here is derived from an EMBL/GenBank/DDBJ whole genome shotgun (WGS) entry which is preliminary data.</text>
</comment>
<proteinExistence type="predicted"/>
<sequence>MRLACTRPLLRLSSLALALAAAGALSGCSSFDHVVSGSGVDYQSAKAGPDLAVPPDLTQLTRDQQYTMPAGGQSASARAYQSGTAPQAAAQRAPERVLPEFAGMHIEQAGALRWLVVDEPPQALWDKVAAFWQRNGFYLTRNEPASGVMETNWAENRAKLPQDFIRRTLGKVFDSVYDTGERDRYRTVFERTPDGRGTQIIVTHQTMVEVYSSNDKTQTMWQPGTPDPTLDGIFVRRLMVSLGMKDEQAKAAWDAPTPAPGQVHATLVDGGRALHLPDAPEQAWRRVDLAINTAGFTVTGRDRNSGTFDVRYISPEASLKAAQAGEGLLGKLFGHKDKAPQPAAYRIVLQAADGGSQLTVQPVASNSDAARSSAEILKVLQQQLR</sequence>
<accession>A0A1J5QX81</accession>
<dbReference type="InterPro" id="IPR010653">
    <property type="entry name" value="NlpB/DapX"/>
</dbReference>
<dbReference type="EMBL" id="MLJW01000378">
    <property type="protein sequence ID" value="OIQ88302.1"/>
    <property type="molecule type" value="Genomic_DNA"/>
</dbReference>
<organism evidence="1">
    <name type="scientific">mine drainage metagenome</name>
    <dbReference type="NCBI Taxonomy" id="410659"/>
    <lineage>
        <taxon>unclassified sequences</taxon>
        <taxon>metagenomes</taxon>
        <taxon>ecological metagenomes</taxon>
    </lineage>
</organism>
<protein>
    <submittedName>
        <fullName evidence="1">Outer membrane protein assembly factor BamC</fullName>
    </submittedName>
</protein>
<dbReference type="AlphaFoldDB" id="A0A1J5QX81"/>
<gene>
    <name evidence="1" type="primary">bamC_6</name>
    <name evidence="1" type="ORF">GALL_298340</name>
</gene>
<evidence type="ECO:0000313" key="1">
    <source>
        <dbReference type="EMBL" id="OIQ88302.1"/>
    </source>
</evidence>
<dbReference type="InterPro" id="IPR042268">
    <property type="entry name" value="BamC_C"/>
</dbReference>
<dbReference type="PROSITE" id="PS51257">
    <property type="entry name" value="PROKAR_LIPOPROTEIN"/>
    <property type="match status" value="1"/>
</dbReference>
<name>A0A1J5QX81_9ZZZZ</name>
<dbReference type="Pfam" id="PF06804">
    <property type="entry name" value="Lipoprotein_18"/>
    <property type="match status" value="1"/>
</dbReference>